<sequence length="169" mass="19721">MKPSYHLRRWQKGDERSLVRYANNYQIWRNVRDAFPHPYTSDDAFHWIHLCTSEKIPTVFAIEVDGEAVGCVGIVLQKDIFCKNAEIGYWLGEPFWGKGIITEAVLEVTDYAFRTFNLQRLYAGVMAHNPASMKVLEKAGYHLEAILKKSIYKENTFIDEHLYVRFREG</sequence>
<organism evidence="2 3">
    <name type="scientific">Runella defluvii</name>
    <dbReference type="NCBI Taxonomy" id="370973"/>
    <lineage>
        <taxon>Bacteria</taxon>
        <taxon>Pseudomonadati</taxon>
        <taxon>Bacteroidota</taxon>
        <taxon>Cytophagia</taxon>
        <taxon>Cytophagales</taxon>
        <taxon>Spirosomataceae</taxon>
        <taxon>Runella</taxon>
    </lineage>
</organism>
<evidence type="ECO:0000313" key="3">
    <source>
        <dbReference type="Proteomes" id="UP000541352"/>
    </source>
</evidence>
<keyword evidence="3" id="KW-1185">Reference proteome</keyword>
<dbReference type="EMBL" id="JACIBY010000001">
    <property type="protein sequence ID" value="MBB3836628.1"/>
    <property type="molecule type" value="Genomic_DNA"/>
</dbReference>
<dbReference type="PANTHER" id="PTHR43328">
    <property type="entry name" value="ACETYLTRANSFERASE-RELATED"/>
    <property type="match status" value="1"/>
</dbReference>
<dbReference type="InterPro" id="IPR000182">
    <property type="entry name" value="GNAT_dom"/>
</dbReference>
<reference evidence="2 3" key="1">
    <citation type="submission" date="2020-08" db="EMBL/GenBank/DDBJ databases">
        <title>Genomic Encyclopedia of Type Strains, Phase IV (KMG-IV): sequencing the most valuable type-strain genomes for metagenomic binning, comparative biology and taxonomic classification.</title>
        <authorList>
            <person name="Goeker M."/>
        </authorList>
    </citation>
    <scope>NUCLEOTIDE SEQUENCE [LARGE SCALE GENOMIC DNA]</scope>
    <source>
        <strain evidence="2 3">DSM 17976</strain>
    </source>
</reference>
<dbReference type="InterPro" id="IPR016181">
    <property type="entry name" value="Acyl_CoA_acyltransferase"/>
</dbReference>
<dbReference type="PANTHER" id="PTHR43328:SF1">
    <property type="entry name" value="N-ACETYLTRANSFERASE DOMAIN-CONTAINING PROTEIN"/>
    <property type="match status" value="1"/>
</dbReference>
<accession>A0A7W5ZFY0</accession>
<dbReference type="PROSITE" id="PS51186">
    <property type="entry name" value="GNAT"/>
    <property type="match status" value="1"/>
</dbReference>
<keyword evidence="2" id="KW-0808">Transferase</keyword>
<dbReference type="AlphaFoldDB" id="A0A7W5ZFY0"/>
<dbReference type="Proteomes" id="UP000541352">
    <property type="component" value="Unassembled WGS sequence"/>
</dbReference>
<dbReference type="Pfam" id="PF13302">
    <property type="entry name" value="Acetyltransf_3"/>
    <property type="match status" value="1"/>
</dbReference>
<proteinExistence type="predicted"/>
<dbReference type="GO" id="GO:0016747">
    <property type="term" value="F:acyltransferase activity, transferring groups other than amino-acyl groups"/>
    <property type="evidence" value="ECO:0007669"/>
    <property type="project" value="InterPro"/>
</dbReference>
<gene>
    <name evidence="2" type="ORF">FHS57_000610</name>
</gene>
<protein>
    <submittedName>
        <fullName evidence="2">RimJ/RimL family protein N-acetyltransferase</fullName>
    </submittedName>
</protein>
<dbReference type="SUPFAM" id="SSF55729">
    <property type="entry name" value="Acyl-CoA N-acyltransferases (Nat)"/>
    <property type="match status" value="1"/>
</dbReference>
<name>A0A7W5ZFY0_9BACT</name>
<evidence type="ECO:0000259" key="1">
    <source>
        <dbReference type="PROSITE" id="PS51186"/>
    </source>
</evidence>
<comment type="caution">
    <text evidence="2">The sequence shown here is derived from an EMBL/GenBank/DDBJ whole genome shotgun (WGS) entry which is preliminary data.</text>
</comment>
<dbReference type="RefSeq" id="WP_183971372.1">
    <property type="nucleotide sequence ID" value="NZ_JACIBY010000001.1"/>
</dbReference>
<evidence type="ECO:0000313" key="2">
    <source>
        <dbReference type="EMBL" id="MBB3836628.1"/>
    </source>
</evidence>
<feature type="domain" description="N-acetyltransferase" evidence="1">
    <location>
        <begin position="13"/>
        <end position="165"/>
    </location>
</feature>
<dbReference type="Gene3D" id="3.40.630.30">
    <property type="match status" value="1"/>
</dbReference>